<evidence type="ECO:0000313" key="4">
    <source>
        <dbReference type="Proteomes" id="UP000886741"/>
    </source>
</evidence>
<dbReference type="EMBL" id="DVJJ01000053">
    <property type="protein sequence ID" value="HIS64415.1"/>
    <property type="molecule type" value="Genomic_DNA"/>
</dbReference>
<protein>
    <recommendedName>
        <fullName evidence="5">SHOCT domain-containing protein</fullName>
    </recommendedName>
</protein>
<reference evidence="3" key="1">
    <citation type="submission" date="2020-10" db="EMBL/GenBank/DDBJ databases">
        <authorList>
            <person name="Gilroy R."/>
        </authorList>
    </citation>
    <scope>NUCLEOTIDE SEQUENCE</scope>
    <source>
        <strain evidence="3">ChiBcec16-1751</strain>
    </source>
</reference>
<sequence length="170" mass="18987">MAQNTNTTSIGCASGIVRGLGILLLLAGLGNAFSGEGAPSFVVAIIGLVLLLAGSGKKQRRKENHEALQQARQLYREPILQAKREVKEAVRMAENRAQERAQQRQPQQQAAAPKKTDQPCPNPEPHRHYELPRQPLYNGARLIENRKTLYQAGLLTREEYDAEVRKLRSR</sequence>
<evidence type="ECO:0008006" key="5">
    <source>
        <dbReference type="Google" id="ProtNLM"/>
    </source>
</evidence>
<feature type="transmembrane region" description="Helical" evidence="2">
    <location>
        <begin position="38"/>
        <end position="55"/>
    </location>
</feature>
<feature type="compositionally biased region" description="Basic and acidic residues" evidence="1">
    <location>
        <begin position="87"/>
        <end position="102"/>
    </location>
</feature>
<evidence type="ECO:0000256" key="2">
    <source>
        <dbReference type="SAM" id="Phobius"/>
    </source>
</evidence>
<evidence type="ECO:0000313" key="3">
    <source>
        <dbReference type="EMBL" id="HIS64415.1"/>
    </source>
</evidence>
<reference evidence="3" key="2">
    <citation type="journal article" date="2021" name="PeerJ">
        <title>Extensive microbial diversity within the chicken gut microbiome revealed by metagenomics and culture.</title>
        <authorList>
            <person name="Gilroy R."/>
            <person name="Ravi A."/>
            <person name="Getino M."/>
            <person name="Pursley I."/>
            <person name="Horton D.L."/>
            <person name="Alikhan N.F."/>
            <person name="Baker D."/>
            <person name="Gharbi K."/>
            <person name="Hall N."/>
            <person name="Watson M."/>
            <person name="Adriaenssens E.M."/>
            <person name="Foster-Nyarko E."/>
            <person name="Jarju S."/>
            <person name="Secka A."/>
            <person name="Antonio M."/>
            <person name="Oren A."/>
            <person name="Chaudhuri R.R."/>
            <person name="La Ragione R."/>
            <person name="Hildebrand F."/>
            <person name="Pallen M.J."/>
        </authorList>
    </citation>
    <scope>NUCLEOTIDE SEQUENCE</scope>
    <source>
        <strain evidence="3">ChiBcec16-1751</strain>
    </source>
</reference>
<keyword evidence="2" id="KW-1133">Transmembrane helix</keyword>
<evidence type="ECO:0000256" key="1">
    <source>
        <dbReference type="SAM" id="MobiDB-lite"/>
    </source>
</evidence>
<feature type="compositionally biased region" description="Low complexity" evidence="1">
    <location>
        <begin position="103"/>
        <end position="113"/>
    </location>
</feature>
<proteinExistence type="predicted"/>
<dbReference type="AlphaFoldDB" id="A0A9D1F8N3"/>
<dbReference type="Proteomes" id="UP000886741">
    <property type="component" value="Unassembled WGS sequence"/>
</dbReference>
<keyword evidence="2" id="KW-0472">Membrane</keyword>
<organism evidence="3 4">
    <name type="scientific">Candidatus Avoscillospira avistercoris</name>
    <dbReference type="NCBI Taxonomy" id="2840707"/>
    <lineage>
        <taxon>Bacteria</taxon>
        <taxon>Bacillati</taxon>
        <taxon>Bacillota</taxon>
        <taxon>Clostridia</taxon>
        <taxon>Eubacteriales</taxon>
        <taxon>Oscillospiraceae</taxon>
        <taxon>Oscillospiraceae incertae sedis</taxon>
        <taxon>Candidatus Avoscillospira</taxon>
    </lineage>
</organism>
<feature type="transmembrane region" description="Helical" evidence="2">
    <location>
        <begin position="12"/>
        <end position="32"/>
    </location>
</feature>
<gene>
    <name evidence="3" type="ORF">IAA83_03465</name>
</gene>
<accession>A0A9D1F8N3</accession>
<keyword evidence="2" id="KW-0812">Transmembrane</keyword>
<name>A0A9D1F8N3_9FIRM</name>
<feature type="region of interest" description="Disordered" evidence="1">
    <location>
        <begin position="87"/>
        <end position="131"/>
    </location>
</feature>
<comment type="caution">
    <text evidence="3">The sequence shown here is derived from an EMBL/GenBank/DDBJ whole genome shotgun (WGS) entry which is preliminary data.</text>
</comment>